<dbReference type="InterPro" id="IPR010611">
    <property type="entry name" value="3D_dom"/>
</dbReference>
<dbReference type="Proteomes" id="UP000248646">
    <property type="component" value="Unassembled WGS sequence"/>
</dbReference>
<evidence type="ECO:0000256" key="2">
    <source>
        <dbReference type="SAM" id="SignalP"/>
    </source>
</evidence>
<evidence type="ECO:0000256" key="1">
    <source>
        <dbReference type="ARBA" id="ARBA00022729"/>
    </source>
</evidence>
<evidence type="ECO:0000259" key="3">
    <source>
        <dbReference type="PROSITE" id="PS51782"/>
    </source>
</evidence>
<reference evidence="4 5" key="1">
    <citation type="submission" date="2018-06" db="EMBL/GenBank/DDBJ databases">
        <title>Genomic Encyclopedia of Type Strains, Phase IV (KMG-IV): sequencing the most valuable type-strain genomes for metagenomic binning, comparative biology and taxonomic classification.</title>
        <authorList>
            <person name="Goeker M."/>
        </authorList>
    </citation>
    <scope>NUCLEOTIDE SEQUENCE [LARGE SCALE GENOMIC DNA]</scope>
    <source>
        <strain evidence="4 5">DSM 5</strain>
    </source>
</reference>
<name>A0A2W7MH63_9BACI</name>
<dbReference type="SUPFAM" id="SSF50685">
    <property type="entry name" value="Barwin-like endoglucanases"/>
    <property type="match status" value="1"/>
</dbReference>
<dbReference type="CDD" id="cd22786">
    <property type="entry name" value="DPBB_YuiC-like"/>
    <property type="match status" value="1"/>
</dbReference>
<proteinExistence type="predicted"/>
<dbReference type="InterPro" id="IPR036779">
    <property type="entry name" value="LysM_dom_sf"/>
</dbReference>
<dbReference type="Pfam" id="PF01476">
    <property type="entry name" value="LysM"/>
    <property type="match status" value="1"/>
</dbReference>
<organism evidence="4 5">
    <name type="scientific">Psychrobacillus insolitus</name>
    <dbReference type="NCBI Taxonomy" id="1461"/>
    <lineage>
        <taxon>Bacteria</taxon>
        <taxon>Bacillati</taxon>
        <taxon>Bacillota</taxon>
        <taxon>Bacilli</taxon>
        <taxon>Bacillales</taxon>
        <taxon>Bacillaceae</taxon>
        <taxon>Psychrobacillus</taxon>
    </lineage>
</organism>
<dbReference type="InterPro" id="IPR018392">
    <property type="entry name" value="LysM"/>
</dbReference>
<dbReference type="Pfam" id="PF06725">
    <property type="entry name" value="3D"/>
    <property type="match status" value="1"/>
</dbReference>
<dbReference type="SUPFAM" id="SSF54106">
    <property type="entry name" value="LysM domain"/>
    <property type="match status" value="1"/>
</dbReference>
<sequence>MKIKSIVFILLLTCITGTMTYAYTDDALHYEDLLVKLAKKEKLEPTKMYTVAEGDNLYRIALKNDITLDELMSWNDLANVTIHPGDQLVVSGDEKLVKPVEDVAVKVVKTVDLTKNIETTKEVKTVDVTKNIEPTKVTEPVAKENPSPAPSEATRELTVSATAYTAYCEGCSGTTAYGIDLRSNPDRKVIAVDPSVIPLGTKVWVEGYGEAIAGDIGSAIKGHKIDLFMPSYDNAIAWGRQTVKLKILN</sequence>
<dbReference type="EMBL" id="QKZI01000004">
    <property type="protein sequence ID" value="PZX04571.1"/>
    <property type="molecule type" value="Genomic_DNA"/>
</dbReference>
<dbReference type="GO" id="GO:0004553">
    <property type="term" value="F:hydrolase activity, hydrolyzing O-glycosyl compounds"/>
    <property type="evidence" value="ECO:0007669"/>
    <property type="project" value="InterPro"/>
</dbReference>
<dbReference type="InterPro" id="IPR036908">
    <property type="entry name" value="RlpA-like_sf"/>
</dbReference>
<dbReference type="Gene3D" id="3.10.350.10">
    <property type="entry name" value="LysM domain"/>
    <property type="match status" value="1"/>
</dbReference>
<dbReference type="InterPro" id="IPR051933">
    <property type="entry name" value="Resuscitation_pf_RpfB"/>
</dbReference>
<dbReference type="OrthoDB" id="9798935at2"/>
<feature type="signal peptide" evidence="2">
    <location>
        <begin position="1"/>
        <end position="24"/>
    </location>
</feature>
<evidence type="ECO:0000313" key="4">
    <source>
        <dbReference type="EMBL" id="PZX04571.1"/>
    </source>
</evidence>
<protein>
    <submittedName>
        <fullName evidence="4">3D (Asp-Asp-Asp) domain-containing protein</fullName>
    </submittedName>
</protein>
<feature type="chain" id="PRO_5038874096" evidence="2">
    <location>
        <begin position="25"/>
        <end position="249"/>
    </location>
</feature>
<dbReference type="CDD" id="cd00118">
    <property type="entry name" value="LysM"/>
    <property type="match status" value="1"/>
</dbReference>
<dbReference type="GO" id="GO:0019867">
    <property type="term" value="C:outer membrane"/>
    <property type="evidence" value="ECO:0007669"/>
    <property type="project" value="InterPro"/>
</dbReference>
<dbReference type="RefSeq" id="WP_111439719.1">
    <property type="nucleotide sequence ID" value="NZ_QKZI01000004.1"/>
</dbReference>
<comment type="caution">
    <text evidence="4">The sequence shown here is derived from an EMBL/GenBank/DDBJ whole genome shotgun (WGS) entry which is preliminary data.</text>
</comment>
<keyword evidence="5" id="KW-1185">Reference proteome</keyword>
<dbReference type="Gene3D" id="2.40.40.10">
    <property type="entry name" value="RlpA-like domain"/>
    <property type="match status" value="1"/>
</dbReference>
<feature type="domain" description="LysM" evidence="3">
    <location>
        <begin position="47"/>
        <end position="90"/>
    </location>
</feature>
<keyword evidence="1 2" id="KW-0732">Signal</keyword>
<accession>A0A2W7MH63</accession>
<dbReference type="PANTHER" id="PTHR39160:SF6">
    <property type="entry name" value="CELL WALL-BINDING PROTEIN YOCH"/>
    <property type="match status" value="1"/>
</dbReference>
<dbReference type="PANTHER" id="PTHR39160">
    <property type="entry name" value="CELL WALL-BINDING PROTEIN YOCH"/>
    <property type="match status" value="1"/>
</dbReference>
<gene>
    <name evidence="4" type="ORF">C7437_10483</name>
</gene>
<dbReference type="PROSITE" id="PS51782">
    <property type="entry name" value="LYSM"/>
    <property type="match status" value="1"/>
</dbReference>
<evidence type="ECO:0000313" key="5">
    <source>
        <dbReference type="Proteomes" id="UP000248646"/>
    </source>
</evidence>
<dbReference type="SMART" id="SM00257">
    <property type="entry name" value="LysM"/>
    <property type="match status" value="1"/>
</dbReference>
<dbReference type="AlphaFoldDB" id="A0A2W7MH63"/>
<dbReference type="GO" id="GO:0009254">
    <property type="term" value="P:peptidoglycan turnover"/>
    <property type="evidence" value="ECO:0007669"/>
    <property type="project" value="InterPro"/>
</dbReference>